<accession>A0A094ZVG5</accession>
<protein>
    <submittedName>
        <fullName evidence="3">Uncharacterized protein</fullName>
    </submittedName>
</protein>
<feature type="region of interest" description="Disordered" evidence="1">
    <location>
        <begin position="164"/>
        <end position="187"/>
    </location>
</feature>
<keyword evidence="2" id="KW-0812">Transmembrane</keyword>
<feature type="transmembrane region" description="Helical" evidence="2">
    <location>
        <begin position="303"/>
        <end position="325"/>
    </location>
</feature>
<dbReference type="EMBL" id="KL251090">
    <property type="protein sequence ID" value="KGB38860.1"/>
    <property type="molecule type" value="Genomic_DNA"/>
</dbReference>
<keyword evidence="2" id="KW-0472">Membrane</keyword>
<feature type="compositionally biased region" description="Low complexity" evidence="1">
    <location>
        <begin position="175"/>
        <end position="187"/>
    </location>
</feature>
<keyword evidence="2" id="KW-1133">Transmembrane helix</keyword>
<gene>
    <name evidence="3" type="ORF">MS3_07263</name>
</gene>
<sequence>MRSITSTGSACPSNPGIACSHDYLSVDARISNVYDGTISNIPIIRFCLINNSTLKTIATKTKTKLTEIQMTNSSSLSSSSSSSSSISSGSFSFNSIDYNKLYPPDESYLVGQIYGPITLLCVPINPPSGNGVVDYRFRVNQQTSHTFAYAEVFCPSDRWLEPMDPDLDEINPAQSSSSFSSTDNRSSLNNNNIPNPWWLQRRRHITLICDHHERKWIPNRLPEACLTSDELATFVAQITRNLQEIEKNTKLSLNSNQSDMNNSNDMMLKTSTSIDQSQLNTTHSSLYLKAANNNDQVTHLSSVALGSILGILIFLLATLLVVYSLRHKLFEHYHKTIDLAAISSSNRLGSCTLGTFSRSKDTLLFPTCKKSLMSFHNNSNNNNNHNHTIFTNGNLFISYPHLLSHNTINESFPDFQNTAQQQQQQTFSLHSSTVSGVNRKPSNIDFITDGHLLPWRNSFMERNKKGTLTAISALTLVPNTLSSDRQQIMNSIPWLRTNSTSHNSSNNGFPSAFNHITNHINKNNDHSRFGASSATILFSSLNPPNGMPRSWWLPWRRSMRKKRRLYTQLQRRQEIQSLSQRGLLESSGSFLGKSTPQLPNNYQLIVI</sequence>
<proteinExistence type="predicted"/>
<reference evidence="3" key="1">
    <citation type="journal article" date="2012" name="Nat. Genet.">
        <title>Whole-genome sequence of Schistosoma haematobium.</title>
        <authorList>
            <person name="Young N.D."/>
            <person name="Jex A.R."/>
            <person name="Li B."/>
            <person name="Liu S."/>
            <person name="Yang L."/>
            <person name="Xiong Z."/>
            <person name="Li Y."/>
            <person name="Cantacessi C."/>
            <person name="Hall R.S."/>
            <person name="Xu X."/>
            <person name="Chen F."/>
            <person name="Wu X."/>
            <person name="Zerlotini A."/>
            <person name="Oliveira G."/>
            <person name="Hofmann A."/>
            <person name="Zhang G."/>
            <person name="Fang X."/>
            <person name="Kang Y."/>
            <person name="Campbell B.E."/>
            <person name="Loukas A."/>
            <person name="Ranganathan S."/>
            <person name="Rollinson D."/>
            <person name="Rinaldi G."/>
            <person name="Brindley P.J."/>
            <person name="Yang H."/>
            <person name="Wang J."/>
            <person name="Wang J."/>
            <person name="Gasser R.B."/>
        </authorList>
    </citation>
    <scope>NUCLEOTIDE SEQUENCE [LARGE SCALE GENOMIC DNA]</scope>
</reference>
<name>A0A094ZVG5_SCHHA</name>
<dbReference type="AlphaFoldDB" id="A0A094ZVG5"/>
<evidence type="ECO:0000313" key="3">
    <source>
        <dbReference type="EMBL" id="KGB38860.1"/>
    </source>
</evidence>
<evidence type="ECO:0000256" key="1">
    <source>
        <dbReference type="SAM" id="MobiDB-lite"/>
    </source>
</evidence>
<organism evidence="3">
    <name type="scientific">Schistosoma haematobium</name>
    <name type="common">Blood fluke</name>
    <dbReference type="NCBI Taxonomy" id="6185"/>
    <lineage>
        <taxon>Eukaryota</taxon>
        <taxon>Metazoa</taxon>
        <taxon>Spiralia</taxon>
        <taxon>Lophotrochozoa</taxon>
        <taxon>Platyhelminthes</taxon>
        <taxon>Trematoda</taxon>
        <taxon>Digenea</taxon>
        <taxon>Strigeidida</taxon>
        <taxon>Schistosomatoidea</taxon>
        <taxon>Schistosomatidae</taxon>
        <taxon>Schistosoma</taxon>
    </lineage>
</organism>
<evidence type="ECO:0000256" key="2">
    <source>
        <dbReference type="SAM" id="Phobius"/>
    </source>
</evidence>